<organism evidence="26 27">
    <name type="scientific">Flexivirga caeni</name>
    <dbReference type="NCBI Taxonomy" id="2294115"/>
    <lineage>
        <taxon>Bacteria</taxon>
        <taxon>Bacillati</taxon>
        <taxon>Actinomycetota</taxon>
        <taxon>Actinomycetes</taxon>
        <taxon>Micrococcales</taxon>
        <taxon>Dermacoccaceae</taxon>
        <taxon>Flexivirga</taxon>
    </lineage>
</organism>
<keyword evidence="9 23" id="KW-0812">Transmembrane</keyword>
<dbReference type="OrthoDB" id="3190394at2"/>
<dbReference type="CDD" id="cd00075">
    <property type="entry name" value="HATPase"/>
    <property type="match status" value="1"/>
</dbReference>
<keyword evidence="27" id="KW-1185">Reference proteome</keyword>
<dbReference type="PANTHER" id="PTHR44936:SF9">
    <property type="entry name" value="SENSOR PROTEIN CREC"/>
    <property type="match status" value="1"/>
</dbReference>
<evidence type="ECO:0000256" key="14">
    <source>
        <dbReference type="ARBA" id="ARBA00022842"/>
    </source>
</evidence>
<reference evidence="26 27" key="1">
    <citation type="submission" date="2018-11" db="EMBL/GenBank/DDBJ databases">
        <title>Draft genome of Simplicispira Flexivirga sp. BO-16.</title>
        <authorList>
            <person name="Im W.T."/>
        </authorList>
    </citation>
    <scope>NUCLEOTIDE SEQUENCE [LARGE SCALE GENOMIC DNA]</scope>
    <source>
        <strain evidence="26 27">BO-16</strain>
    </source>
</reference>
<evidence type="ECO:0000256" key="15">
    <source>
        <dbReference type="ARBA" id="ARBA00022912"/>
    </source>
</evidence>
<protein>
    <recommendedName>
        <fullName evidence="21">Signal transduction histidine-protein kinase/phosphatase MprB</fullName>
        <ecNumber evidence="5">2.7.13.3</ecNumber>
    </recommendedName>
    <alternativeName>
        <fullName evidence="22">Mycobacterial persistence regulator B</fullName>
    </alternativeName>
</protein>
<evidence type="ECO:0000256" key="9">
    <source>
        <dbReference type="ARBA" id="ARBA00022692"/>
    </source>
</evidence>
<evidence type="ECO:0000256" key="4">
    <source>
        <dbReference type="ARBA" id="ARBA00004651"/>
    </source>
</evidence>
<dbReference type="Pfam" id="PF00672">
    <property type="entry name" value="HAMP"/>
    <property type="match status" value="1"/>
</dbReference>
<dbReference type="InterPro" id="IPR003660">
    <property type="entry name" value="HAMP_dom"/>
</dbReference>
<keyword evidence="20" id="KW-0464">Manganese</keyword>
<dbReference type="Pfam" id="PF00512">
    <property type="entry name" value="HisKA"/>
    <property type="match status" value="1"/>
</dbReference>
<evidence type="ECO:0000256" key="18">
    <source>
        <dbReference type="ARBA" id="ARBA00023016"/>
    </source>
</evidence>
<evidence type="ECO:0000256" key="2">
    <source>
        <dbReference type="ARBA" id="ARBA00001936"/>
    </source>
</evidence>
<dbReference type="InterPro" id="IPR005467">
    <property type="entry name" value="His_kinase_dom"/>
</dbReference>
<dbReference type="GO" id="GO:0005886">
    <property type="term" value="C:plasma membrane"/>
    <property type="evidence" value="ECO:0007669"/>
    <property type="project" value="UniProtKB-SubCell"/>
</dbReference>
<dbReference type="FunFam" id="1.10.287.130:FF:000001">
    <property type="entry name" value="Two-component sensor histidine kinase"/>
    <property type="match status" value="1"/>
</dbReference>
<dbReference type="InterPro" id="IPR003661">
    <property type="entry name" value="HisK_dim/P_dom"/>
</dbReference>
<dbReference type="InterPro" id="IPR036097">
    <property type="entry name" value="HisK_dim/P_sf"/>
</dbReference>
<dbReference type="Pfam" id="PF02518">
    <property type="entry name" value="HATPase_c"/>
    <property type="match status" value="1"/>
</dbReference>
<sequence>MTPRARRRWPLYRQLLVLAATIGAITAALAGLLTAGLVRAADQDRARQSFSRLADAAAAGSNLGDNAQASQRRSVRTLAALHVQVITITQTGVLQAHSHPLARVVTPADIRALLDGRPISTTRESGDATVLVQGRPTRAGAIVLLQRQRDAIGAVTGVVWRAVIAFAIALAVAALLAAVVARWMAGPLRRTAQAAHALARGERAVTIEPSGPAEIAEIGDAVETLAASLAETEGRQREFLLAVSHDLRTPLTTLRGYAESLADGVIPAGEVPAIGATMLSESERLTRLVNDLLDLGRADSGELRVELEPTDLTQVVLATGSVWRNACELKGLRLEVDANPGIGAHTDAARVRQVLDNLLDNAVRVAPPGAPIVLALRLEGPEAVLEVRDGGPGLTDDDLAVVFRRGVLHDRYRHTRPVGTGLGLAIVHGVIVALGGRIEAGHAPEGGVAFAIRLPVS</sequence>
<evidence type="ECO:0000256" key="19">
    <source>
        <dbReference type="ARBA" id="ARBA00023026"/>
    </source>
</evidence>
<feature type="domain" description="Histidine kinase" evidence="24">
    <location>
        <begin position="242"/>
        <end position="457"/>
    </location>
</feature>
<dbReference type="EC" id="2.7.13.3" evidence="5"/>
<dbReference type="GO" id="GO:0005524">
    <property type="term" value="F:ATP binding"/>
    <property type="evidence" value="ECO:0007669"/>
    <property type="project" value="UniProtKB-KW"/>
</dbReference>
<dbReference type="AlphaFoldDB" id="A0A3M9M1V3"/>
<evidence type="ECO:0000259" key="25">
    <source>
        <dbReference type="PROSITE" id="PS50885"/>
    </source>
</evidence>
<evidence type="ECO:0000256" key="23">
    <source>
        <dbReference type="SAM" id="Phobius"/>
    </source>
</evidence>
<dbReference type="Gene3D" id="6.10.340.10">
    <property type="match status" value="1"/>
</dbReference>
<keyword evidence="12" id="KW-0378">Hydrolase</keyword>
<comment type="caution">
    <text evidence="26">The sequence shown here is derived from an EMBL/GenBank/DDBJ whole genome shotgun (WGS) entry which is preliminary data.</text>
</comment>
<gene>
    <name evidence="26" type="ORF">EFY87_17020</name>
</gene>
<evidence type="ECO:0000313" key="26">
    <source>
        <dbReference type="EMBL" id="RNI19530.1"/>
    </source>
</evidence>
<evidence type="ECO:0000256" key="21">
    <source>
        <dbReference type="ARBA" id="ARBA00040454"/>
    </source>
</evidence>
<evidence type="ECO:0000313" key="27">
    <source>
        <dbReference type="Proteomes" id="UP000271678"/>
    </source>
</evidence>
<keyword evidence="10" id="KW-0547">Nucleotide-binding</keyword>
<keyword evidence="16 23" id="KW-1133">Transmembrane helix</keyword>
<dbReference type="InterPro" id="IPR050980">
    <property type="entry name" value="2C_sensor_his_kinase"/>
</dbReference>
<keyword evidence="15" id="KW-0904">Protein phosphatase</keyword>
<dbReference type="GO" id="GO:0000155">
    <property type="term" value="F:phosphorelay sensor kinase activity"/>
    <property type="evidence" value="ECO:0007669"/>
    <property type="project" value="InterPro"/>
</dbReference>
<dbReference type="Gene3D" id="1.10.287.130">
    <property type="match status" value="1"/>
</dbReference>
<keyword evidence="7" id="KW-0597">Phosphoprotein</keyword>
<proteinExistence type="predicted"/>
<evidence type="ECO:0000256" key="11">
    <source>
        <dbReference type="ARBA" id="ARBA00022777"/>
    </source>
</evidence>
<keyword evidence="13" id="KW-0067">ATP-binding</keyword>
<dbReference type="SMART" id="SM00304">
    <property type="entry name" value="HAMP"/>
    <property type="match status" value="1"/>
</dbReference>
<keyword evidence="18" id="KW-0346">Stress response</keyword>
<keyword evidence="8" id="KW-0808">Transferase</keyword>
<evidence type="ECO:0000256" key="10">
    <source>
        <dbReference type="ARBA" id="ARBA00022741"/>
    </source>
</evidence>
<accession>A0A3M9M1V3</accession>
<feature type="transmembrane region" description="Helical" evidence="23">
    <location>
        <begin position="158"/>
        <end position="181"/>
    </location>
</feature>
<dbReference type="Gene3D" id="3.30.565.10">
    <property type="entry name" value="Histidine kinase-like ATPase, C-terminal domain"/>
    <property type="match status" value="1"/>
</dbReference>
<dbReference type="InterPro" id="IPR036890">
    <property type="entry name" value="HATPase_C_sf"/>
</dbReference>
<comment type="catalytic activity">
    <reaction evidence="1">
        <text>ATP + protein L-histidine = ADP + protein N-phospho-L-histidine.</text>
        <dbReference type="EC" id="2.7.13.3"/>
    </reaction>
</comment>
<keyword evidence="19" id="KW-0843">Virulence</keyword>
<dbReference type="Proteomes" id="UP000271678">
    <property type="component" value="Unassembled WGS sequence"/>
</dbReference>
<comment type="subcellular location">
    <subcellularLocation>
        <location evidence="4">Cell membrane</location>
        <topology evidence="4">Multi-pass membrane protein</topology>
    </subcellularLocation>
</comment>
<dbReference type="InterPro" id="IPR004358">
    <property type="entry name" value="Sig_transdc_His_kin-like_C"/>
</dbReference>
<dbReference type="PRINTS" id="PR00344">
    <property type="entry name" value="BCTRLSENSOR"/>
</dbReference>
<evidence type="ECO:0000256" key="17">
    <source>
        <dbReference type="ARBA" id="ARBA00023012"/>
    </source>
</evidence>
<evidence type="ECO:0000256" key="6">
    <source>
        <dbReference type="ARBA" id="ARBA00022475"/>
    </source>
</evidence>
<evidence type="ECO:0000256" key="5">
    <source>
        <dbReference type="ARBA" id="ARBA00012438"/>
    </source>
</evidence>
<dbReference type="EMBL" id="RJJQ01000020">
    <property type="protein sequence ID" value="RNI19530.1"/>
    <property type="molecule type" value="Genomic_DNA"/>
</dbReference>
<dbReference type="PROSITE" id="PS50885">
    <property type="entry name" value="HAMP"/>
    <property type="match status" value="1"/>
</dbReference>
<name>A0A3M9M1V3_9MICO</name>
<keyword evidence="17" id="KW-0902">Two-component regulatory system</keyword>
<dbReference type="CDD" id="cd06225">
    <property type="entry name" value="HAMP"/>
    <property type="match status" value="1"/>
</dbReference>
<evidence type="ECO:0000256" key="12">
    <source>
        <dbReference type="ARBA" id="ARBA00022801"/>
    </source>
</evidence>
<dbReference type="SUPFAM" id="SSF55874">
    <property type="entry name" value="ATPase domain of HSP90 chaperone/DNA topoisomerase II/histidine kinase"/>
    <property type="match status" value="1"/>
</dbReference>
<evidence type="ECO:0000256" key="8">
    <source>
        <dbReference type="ARBA" id="ARBA00022679"/>
    </source>
</evidence>
<evidence type="ECO:0000256" key="3">
    <source>
        <dbReference type="ARBA" id="ARBA00001946"/>
    </source>
</evidence>
<comment type="cofactor">
    <cofactor evidence="3">
        <name>Mg(2+)</name>
        <dbReference type="ChEBI" id="CHEBI:18420"/>
    </cofactor>
</comment>
<evidence type="ECO:0000256" key="1">
    <source>
        <dbReference type="ARBA" id="ARBA00000085"/>
    </source>
</evidence>
<keyword evidence="14" id="KW-0460">Magnesium</keyword>
<feature type="domain" description="HAMP" evidence="25">
    <location>
        <begin position="182"/>
        <end position="234"/>
    </location>
</feature>
<evidence type="ECO:0000256" key="22">
    <source>
        <dbReference type="ARBA" id="ARBA00041776"/>
    </source>
</evidence>
<dbReference type="PROSITE" id="PS50109">
    <property type="entry name" value="HIS_KIN"/>
    <property type="match status" value="1"/>
</dbReference>
<evidence type="ECO:0000256" key="16">
    <source>
        <dbReference type="ARBA" id="ARBA00022989"/>
    </source>
</evidence>
<dbReference type="SUPFAM" id="SSF47384">
    <property type="entry name" value="Homodimeric domain of signal transducing histidine kinase"/>
    <property type="match status" value="1"/>
</dbReference>
<evidence type="ECO:0000256" key="7">
    <source>
        <dbReference type="ARBA" id="ARBA00022553"/>
    </source>
</evidence>
<dbReference type="GO" id="GO:0004721">
    <property type="term" value="F:phosphoprotein phosphatase activity"/>
    <property type="evidence" value="ECO:0007669"/>
    <property type="project" value="UniProtKB-KW"/>
</dbReference>
<dbReference type="InterPro" id="IPR003594">
    <property type="entry name" value="HATPase_dom"/>
</dbReference>
<comment type="cofactor">
    <cofactor evidence="2">
        <name>Mn(2+)</name>
        <dbReference type="ChEBI" id="CHEBI:29035"/>
    </cofactor>
</comment>
<dbReference type="SMART" id="SM00387">
    <property type="entry name" value="HATPase_c"/>
    <property type="match status" value="1"/>
</dbReference>
<evidence type="ECO:0000259" key="24">
    <source>
        <dbReference type="PROSITE" id="PS50109"/>
    </source>
</evidence>
<dbReference type="PANTHER" id="PTHR44936">
    <property type="entry name" value="SENSOR PROTEIN CREC"/>
    <property type="match status" value="1"/>
</dbReference>
<evidence type="ECO:0000256" key="13">
    <source>
        <dbReference type="ARBA" id="ARBA00022840"/>
    </source>
</evidence>
<keyword evidence="6" id="KW-1003">Cell membrane</keyword>
<keyword evidence="11 26" id="KW-0418">Kinase</keyword>
<dbReference type="SMART" id="SM00388">
    <property type="entry name" value="HisKA"/>
    <property type="match status" value="1"/>
</dbReference>
<dbReference type="CDD" id="cd00082">
    <property type="entry name" value="HisKA"/>
    <property type="match status" value="1"/>
</dbReference>
<keyword evidence="23" id="KW-0472">Membrane</keyword>
<dbReference type="RefSeq" id="WP_123272678.1">
    <property type="nucleotide sequence ID" value="NZ_RJJQ01000020.1"/>
</dbReference>
<evidence type="ECO:0000256" key="20">
    <source>
        <dbReference type="ARBA" id="ARBA00023211"/>
    </source>
</evidence>